<name>A0A859IA07_9MOLU</name>
<dbReference type="Proteomes" id="UP000509122">
    <property type="component" value="Chromosome"/>
</dbReference>
<dbReference type="EMBL" id="CP055264">
    <property type="protein sequence ID" value="QKX95368.1"/>
    <property type="molecule type" value="Genomic_DNA"/>
</dbReference>
<accession>A0A859IA07</accession>
<gene>
    <name evidence="1" type="ORF">RP166_3810</name>
</gene>
<evidence type="ECO:0000313" key="2">
    <source>
        <dbReference type="Proteomes" id="UP000509122"/>
    </source>
</evidence>
<dbReference type="KEGG" id="rphy:RP166_3810"/>
<evidence type="ECO:0000313" key="1">
    <source>
        <dbReference type="EMBL" id="QKX95368.1"/>
    </source>
</evidence>
<dbReference type="AlphaFoldDB" id="A0A859IA07"/>
<organism evidence="1 2">
    <name type="scientific">Rapeseed phyllody phytoplasma</name>
    <dbReference type="NCBI Taxonomy" id="2490543"/>
    <lineage>
        <taxon>Bacteria</taxon>
        <taxon>Bacillati</taxon>
        <taxon>Mycoplasmatota</taxon>
        <taxon>Mollicutes</taxon>
        <taxon>Acholeplasmatales</taxon>
        <taxon>Acholeplasmataceae</taxon>
        <taxon>Candidatus Phytoplasma</taxon>
        <taxon>16SrI (Aster yellows group)</taxon>
    </lineage>
</organism>
<reference evidence="1 2" key="1">
    <citation type="submission" date="2020-06" db="EMBL/GenBank/DDBJ databases">
        <title>Complete genome sequence of Candidatus Phytoplasma asteris RP166.</title>
        <authorList>
            <person name="Cho S.-T."/>
            <person name="Zwolinska A."/>
            <person name="Huang W."/>
            <person name="Wouters R."/>
            <person name="Hogenhout S.A."/>
            <person name="Kuo C.-H."/>
        </authorList>
    </citation>
    <scope>NUCLEOTIDE SEQUENCE [LARGE SCALE GENOMIC DNA]</scope>
    <source>
        <strain evidence="1">RP166</strain>
    </source>
</reference>
<sequence>MLIIINILILLLNINSYFIKAHSTFKLNYQIKSTFKIKVKKETLNNTIHNIKVKNTNKAIIFIHKNIDPNYYKKVSFHKTINQNKGELMSKSIINCPQNIIFIYHDGKMPFIKDKTHTLEAIINMKNKYNSLYIFYYEPTLIQKYLYPKKTTWYKPYRKK</sequence>
<protein>
    <submittedName>
        <fullName evidence="1">Uncharacterized protein</fullName>
    </submittedName>
</protein>
<proteinExistence type="predicted"/>